<evidence type="ECO:0000256" key="1">
    <source>
        <dbReference type="SAM" id="MobiDB-lite"/>
    </source>
</evidence>
<feature type="transmembrane region" description="Helical" evidence="2">
    <location>
        <begin position="136"/>
        <end position="157"/>
    </location>
</feature>
<feature type="transmembrane region" description="Helical" evidence="2">
    <location>
        <begin position="88"/>
        <end position="110"/>
    </location>
</feature>
<protein>
    <submittedName>
        <fullName evidence="4">Mechanosensitive ion channel family protein</fullName>
    </submittedName>
</protein>
<accession>A0ABS6WQW3</accession>
<dbReference type="EMBL" id="JAHWQX010000003">
    <property type="protein sequence ID" value="MBW3098364.1"/>
    <property type="molecule type" value="Genomic_DNA"/>
</dbReference>
<feature type="transmembrane region" description="Helical" evidence="2">
    <location>
        <begin position="163"/>
        <end position="182"/>
    </location>
</feature>
<evidence type="ECO:0000313" key="4">
    <source>
        <dbReference type="EMBL" id="MBW3098364.1"/>
    </source>
</evidence>
<keyword evidence="2" id="KW-1133">Transmembrane helix</keyword>
<organism evidence="4 5">
    <name type="scientific">Pseudohoeflea coraliihabitans</name>
    <dbReference type="NCBI Taxonomy" id="2860393"/>
    <lineage>
        <taxon>Bacteria</taxon>
        <taxon>Pseudomonadati</taxon>
        <taxon>Pseudomonadota</taxon>
        <taxon>Alphaproteobacteria</taxon>
        <taxon>Hyphomicrobiales</taxon>
        <taxon>Rhizobiaceae</taxon>
        <taxon>Pseudohoeflea</taxon>
    </lineage>
</organism>
<keyword evidence="2" id="KW-0812">Transmembrane</keyword>
<feature type="domain" description="Mechanosensitive ion channel MscS" evidence="3">
    <location>
        <begin position="185"/>
        <end position="251"/>
    </location>
</feature>
<dbReference type="PANTHER" id="PTHR30566">
    <property type="entry name" value="YNAI-RELATED MECHANOSENSITIVE ION CHANNEL"/>
    <property type="match status" value="1"/>
</dbReference>
<dbReference type="Pfam" id="PF00924">
    <property type="entry name" value="MS_channel_2nd"/>
    <property type="match status" value="1"/>
</dbReference>
<feature type="compositionally biased region" description="Polar residues" evidence="1">
    <location>
        <begin position="369"/>
        <end position="379"/>
    </location>
</feature>
<dbReference type="InterPro" id="IPR006685">
    <property type="entry name" value="MscS_channel_2nd"/>
</dbReference>
<evidence type="ECO:0000256" key="2">
    <source>
        <dbReference type="SAM" id="Phobius"/>
    </source>
</evidence>
<comment type="caution">
    <text evidence="4">The sequence shown here is derived from an EMBL/GenBank/DDBJ whole genome shotgun (WGS) entry which is preliminary data.</text>
</comment>
<keyword evidence="2" id="KW-0472">Membrane</keyword>
<proteinExistence type="predicted"/>
<keyword evidence="5" id="KW-1185">Reference proteome</keyword>
<dbReference type="Proteomes" id="UP001430804">
    <property type="component" value="Unassembled WGS sequence"/>
</dbReference>
<name>A0ABS6WQW3_9HYPH</name>
<feature type="region of interest" description="Disordered" evidence="1">
    <location>
        <begin position="346"/>
        <end position="379"/>
    </location>
</feature>
<reference evidence="4" key="1">
    <citation type="submission" date="2021-07" db="EMBL/GenBank/DDBJ databases">
        <title>Pseudohoeflea marina sp. nov. a polyhydroxyalcanoate-producing bacterium.</title>
        <authorList>
            <person name="Zheng W."/>
            <person name="Yu S."/>
            <person name="Huang Y."/>
        </authorList>
    </citation>
    <scope>NUCLEOTIDE SEQUENCE</scope>
    <source>
        <strain evidence="4">DP4N28-3</strain>
    </source>
</reference>
<sequence length="379" mass="41655">MLAFGWLDAIPSWAASLLSISVLLFAGAVLARLINNLLTRLTRDGTLLQRSLVARNQRPIRLAIFAAALALGAGVAELTDRQLGMLRHVLVLLLIVLIAWIAHIVLHIWLTLYQRRFSLDASDNLLARKHITQTRILQRVANVLIVMIAVAWALMTFEPVRQYGVSLLASAGAAGLVVGLALQPVLKNIFAGIQLAITQPIRIDDALLIEGEWGKVEEITATYVVLKIWDWRRLILPLSYFIENPFQNWTRETASLIGAVSFFADFTIPVAAIRQEAERIARASPLWDGEVFVVQVVDFRETVMELRILVSAADSGAAFDLRCEMREKLVDFIQAEYPESLPRLRATLDAPSGPDIGVSTSPARAATPGGQNPQATGGT</sequence>
<evidence type="ECO:0000259" key="3">
    <source>
        <dbReference type="Pfam" id="PF00924"/>
    </source>
</evidence>
<evidence type="ECO:0000313" key="5">
    <source>
        <dbReference type="Proteomes" id="UP001430804"/>
    </source>
</evidence>
<dbReference type="PANTHER" id="PTHR30566:SF25">
    <property type="entry name" value="INNER MEMBRANE PROTEIN"/>
    <property type="match status" value="1"/>
</dbReference>
<gene>
    <name evidence="4" type="ORF">KY465_13855</name>
</gene>
<feature type="transmembrane region" description="Helical" evidence="2">
    <location>
        <begin position="12"/>
        <end position="38"/>
    </location>
</feature>